<evidence type="ECO:0000256" key="3">
    <source>
        <dbReference type="ARBA" id="ARBA00023155"/>
    </source>
</evidence>
<dbReference type="InterPro" id="IPR001356">
    <property type="entry name" value="HD"/>
</dbReference>
<reference evidence="9" key="1">
    <citation type="submission" date="2020-07" db="EMBL/GenBank/DDBJ databases">
        <title>Multicomponent nature underlies the extraordinary mechanical properties of spider dragline silk.</title>
        <authorList>
            <person name="Kono N."/>
            <person name="Nakamura H."/>
            <person name="Mori M."/>
            <person name="Yoshida Y."/>
            <person name="Ohtoshi R."/>
            <person name="Malay A.D."/>
            <person name="Moran D.A.P."/>
            <person name="Tomita M."/>
            <person name="Numata K."/>
            <person name="Arakawa K."/>
        </authorList>
    </citation>
    <scope>NUCLEOTIDE SEQUENCE</scope>
</reference>
<dbReference type="GO" id="GO:0005634">
    <property type="term" value="C:nucleus"/>
    <property type="evidence" value="ECO:0007669"/>
    <property type="project" value="UniProtKB-SubCell"/>
</dbReference>
<accession>A0A8X6HAU7</accession>
<comment type="subcellular location">
    <subcellularLocation>
        <location evidence="1 5 6">Nucleus</location>
    </subcellularLocation>
</comment>
<evidence type="ECO:0000256" key="1">
    <source>
        <dbReference type="ARBA" id="ARBA00004123"/>
    </source>
</evidence>
<proteinExistence type="predicted"/>
<dbReference type="GO" id="GO:0005667">
    <property type="term" value="C:transcription regulator complex"/>
    <property type="evidence" value="ECO:0007669"/>
    <property type="project" value="TreeGrafter"/>
</dbReference>
<dbReference type="OrthoDB" id="6437733at2759"/>
<dbReference type="GO" id="GO:0000978">
    <property type="term" value="F:RNA polymerase II cis-regulatory region sequence-specific DNA binding"/>
    <property type="evidence" value="ECO:0007669"/>
    <property type="project" value="TreeGrafter"/>
</dbReference>
<dbReference type="Gene3D" id="1.10.10.60">
    <property type="entry name" value="Homeodomain-like"/>
    <property type="match status" value="1"/>
</dbReference>
<dbReference type="PANTHER" id="PTHR10390">
    <property type="entry name" value="HOMEOBOX PROTEIN SIX"/>
    <property type="match status" value="1"/>
</dbReference>
<dbReference type="EMBL" id="BMAO01012665">
    <property type="protein sequence ID" value="GFQ83109.1"/>
    <property type="molecule type" value="Genomic_DNA"/>
</dbReference>
<evidence type="ECO:0000256" key="5">
    <source>
        <dbReference type="PROSITE-ProRule" id="PRU00108"/>
    </source>
</evidence>
<feature type="region of interest" description="Disordered" evidence="7">
    <location>
        <begin position="577"/>
        <end position="636"/>
    </location>
</feature>
<feature type="region of interest" description="Disordered" evidence="7">
    <location>
        <begin position="1507"/>
        <end position="1543"/>
    </location>
</feature>
<dbReference type="SUPFAM" id="SSF46689">
    <property type="entry name" value="Homeodomain-like"/>
    <property type="match status" value="1"/>
</dbReference>
<evidence type="ECO:0000256" key="4">
    <source>
        <dbReference type="ARBA" id="ARBA00023242"/>
    </source>
</evidence>
<evidence type="ECO:0000256" key="7">
    <source>
        <dbReference type="SAM" id="MobiDB-lite"/>
    </source>
</evidence>
<protein>
    <submittedName>
        <fullName evidence="9">Homeobox domain-containing protein</fullName>
    </submittedName>
</protein>
<dbReference type="InterPro" id="IPR009057">
    <property type="entry name" value="Homeodomain-like_sf"/>
</dbReference>
<evidence type="ECO:0000256" key="2">
    <source>
        <dbReference type="ARBA" id="ARBA00023125"/>
    </source>
</evidence>
<evidence type="ECO:0000313" key="9">
    <source>
        <dbReference type="EMBL" id="GFQ83109.1"/>
    </source>
</evidence>
<dbReference type="InterPro" id="IPR031701">
    <property type="entry name" value="SIX1_SD"/>
</dbReference>
<evidence type="ECO:0000259" key="8">
    <source>
        <dbReference type="PROSITE" id="PS50071"/>
    </source>
</evidence>
<dbReference type="Proteomes" id="UP000887116">
    <property type="component" value="Unassembled WGS sequence"/>
</dbReference>
<feature type="compositionally biased region" description="Low complexity" evidence="7">
    <location>
        <begin position="93"/>
        <end position="102"/>
    </location>
</feature>
<feature type="domain" description="Homeobox" evidence="8">
    <location>
        <begin position="1467"/>
        <end position="1515"/>
    </location>
</feature>
<keyword evidence="3 5" id="KW-0371">Homeobox</keyword>
<evidence type="ECO:0000313" key="10">
    <source>
        <dbReference type="Proteomes" id="UP000887116"/>
    </source>
</evidence>
<keyword evidence="10" id="KW-1185">Reference proteome</keyword>
<gene>
    <name evidence="9" type="primary">AVEN_143501_1</name>
    <name evidence="9" type="ORF">TNCT_348311</name>
</gene>
<dbReference type="SMART" id="SM00389">
    <property type="entry name" value="HOX"/>
    <property type="match status" value="1"/>
</dbReference>
<dbReference type="PROSITE" id="PS50071">
    <property type="entry name" value="HOMEOBOX_2"/>
    <property type="match status" value="1"/>
</dbReference>
<feature type="region of interest" description="Disordered" evidence="7">
    <location>
        <begin position="88"/>
        <end position="110"/>
    </location>
</feature>
<dbReference type="Pfam" id="PF16878">
    <property type="entry name" value="SIX1_SD"/>
    <property type="match status" value="1"/>
</dbReference>
<dbReference type="Pfam" id="PF00046">
    <property type="entry name" value="Homeodomain"/>
    <property type="match status" value="1"/>
</dbReference>
<evidence type="ECO:0000256" key="6">
    <source>
        <dbReference type="RuleBase" id="RU000682"/>
    </source>
</evidence>
<keyword evidence="2 5" id="KW-0238">DNA-binding</keyword>
<sequence length="1543" mass="174658">MESYRIEDMWIANGSVNNLISNSIPSDYKNTWIKQEPRDDYEINLPTNTDLNKNDNTLEVVEVGEVIRKIKKEVPVITLSDESNDFSQINVQSTNETSLTETTSDKSKTSKEITFGNRSVNLVPHVGPIFDEVFDEVTNGPVLPLEGLNELTSRTDRSSKRCFQVITRNFPDQSQTGLKKVVAQDKNNFFHTGPMTSRVLQNSSGNSVRRVENLNVSGFVSNAQFNEGREQLQTANSYHEGMYMDAFTEVANNATAQNRNSRRKVPNWKIKRVCVPQNCSENDSASETFHSAQQFCFPNGIADKNISRVSNGEKNLFDKILLKPKKRKSSLKITEQFSKYRNSTVDERQNKDCPRNQNKKKRNKFQKIKTFLEKNSVAKGLSGLWQNLEHVTEIPSISVPLASAGSSDSQIYHENDELRTNCNSANLICKKEDFRNKDIFHRSLPDEEPVFLDQRPSLKRYQLRTILEENCDSIYSEDLLKEFLPGKGNSPVKDKSPEKNVEGTLSANEIFFINSETHMQSVNTKLIKTPDEGEFFYSPDGRKYYSFNITLPFITPSETCFDDFNIASKHSLEGNSIPNHALHSNSHSTHKHTKAADSVSGNNTSEGTQQVHIGSNNQSQSDSELEPGSTCTVNDSYQSSQSEFNIFILEMRGNNSNGFKMQQSPDKTRIKCNNFGLFYERINRSSVQLLIKELSKEPKEFKQNALLHFWPAAVYKDESSVELNTHEERSSPFSLPSGNSNSVQNFKSHIFIGFSNLPMSSVINFIIKNSLKLYPSDKTVPTNSSDATELNVFSACPIQRDIESDSVIDSNLHDTTEIKKDVMNENVTSRSELSTFSTWVNGVNITSDENVTNQADNDEYLSDECIILEENASASNLNPDRITGSSLEDNGNSFYETGPNSNHTLSSETAESLLPVNLGNNGVPNLSHNRDISNYSTQQINFPVSRIKEEISKDVDSQCGEQIFPHTSFNCQTQHSSSQQVPVYSNNNVVYSENILHAVNNFIMLPPNQMDMNNSMIDTTSVTVPNVNFNPNQCNRIMSHNFSDSQLGIPHSLSNVTLHQPFGVPNQLQWHTSHRTHQVKQYSGNISNHQFEKHRYEQCMENQASGWTMDEVNNSVPNNLDRSYRSLMNERGVDRSFLQTSGGNIIKETMSNGLKCDDLQPCTNPRKESAVSNDTTVFPSHNVYTFPPPIGLSLAYQQNNSSQVSIRNQKGGQKEYSAINTSIPNGNAVASLELSAYPGRVPYLTNELLFSNGTGTISNACSSSVHFSPAVTSDEIFGDDYQRITNQSLTPNSYETIVQHQSYSKDHLFNPGNGGLFAHTNHVISELPVSSYQQIDCNFLNSSVRNVPPSSSSDVKNEDGSKMCDRIMQAIKQKDEKFLSFLYSEVERLRDNMQMMRIAIHLAFLRSQFEEVIQMIQYSRRFPPAFHKELQLIWIQAWECIENQQLHKESPGRIRDRHPFPDSIYVEATRVLNDAYNEDMYPKLDRRKRIADSIGFTEKQVNTWFKNRRQRTKREQEELAAGRTKDAAPGRPRRGRRRSANPF</sequence>
<dbReference type="CDD" id="cd00086">
    <property type="entry name" value="homeodomain"/>
    <property type="match status" value="1"/>
</dbReference>
<feature type="DNA-binding region" description="Homeobox" evidence="5">
    <location>
        <begin position="1469"/>
        <end position="1516"/>
    </location>
</feature>
<dbReference type="PANTHER" id="PTHR10390:SF44">
    <property type="entry name" value="SIX HOMEOBOX 4"/>
    <property type="match status" value="1"/>
</dbReference>
<name>A0A8X6HAU7_TRICU</name>
<feature type="compositionally biased region" description="Polar residues" evidence="7">
    <location>
        <begin position="599"/>
        <end position="622"/>
    </location>
</feature>
<dbReference type="GO" id="GO:0000981">
    <property type="term" value="F:DNA-binding transcription factor activity, RNA polymerase II-specific"/>
    <property type="evidence" value="ECO:0007669"/>
    <property type="project" value="TreeGrafter"/>
</dbReference>
<feature type="compositionally biased region" description="Basic residues" evidence="7">
    <location>
        <begin position="1531"/>
        <end position="1543"/>
    </location>
</feature>
<keyword evidence="4 5" id="KW-0539">Nucleus</keyword>
<comment type="caution">
    <text evidence="9">The sequence shown here is derived from an EMBL/GenBank/DDBJ whole genome shotgun (WGS) entry which is preliminary data.</text>
</comment>
<organism evidence="9 10">
    <name type="scientific">Trichonephila clavata</name>
    <name type="common">Joro spider</name>
    <name type="synonym">Nephila clavata</name>
    <dbReference type="NCBI Taxonomy" id="2740835"/>
    <lineage>
        <taxon>Eukaryota</taxon>
        <taxon>Metazoa</taxon>
        <taxon>Ecdysozoa</taxon>
        <taxon>Arthropoda</taxon>
        <taxon>Chelicerata</taxon>
        <taxon>Arachnida</taxon>
        <taxon>Araneae</taxon>
        <taxon>Araneomorphae</taxon>
        <taxon>Entelegynae</taxon>
        <taxon>Araneoidea</taxon>
        <taxon>Nephilidae</taxon>
        <taxon>Trichonephila</taxon>
    </lineage>
</organism>